<evidence type="ECO:0000256" key="5">
    <source>
        <dbReference type="ARBA" id="ARBA00022705"/>
    </source>
</evidence>
<keyword evidence="10 12" id="KW-0238">DNA-binding</keyword>
<organism evidence="16 17">
    <name type="scientific">Thermobacillus xylanilyticus</name>
    <dbReference type="NCBI Taxonomy" id="76633"/>
    <lineage>
        <taxon>Bacteria</taxon>
        <taxon>Bacillati</taxon>
        <taxon>Bacillota</taxon>
        <taxon>Bacilli</taxon>
        <taxon>Bacillales</taxon>
        <taxon>Paenibacillaceae</taxon>
        <taxon>Thermobacillus</taxon>
    </lineage>
</organism>
<dbReference type="SUPFAM" id="SSF56731">
    <property type="entry name" value="DNA primase core"/>
    <property type="match status" value="1"/>
</dbReference>
<protein>
    <recommendedName>
        <fullName evidence="12 13">DNA primase</fullName>
        <ecNumber evidence="12">2.7.7.101</ecNumber>
    </recommendedName>
</protein>
<keyword evidence="9" id="KW-0460">Magnesium</keyword>
<evidence type="ECO:0000256" key="13">
    <source>
        <dbReference type="PIRNR" id="PIRNR002811"/>
    </source>
</evidence>
<evidence type="ECO:0000256" key="11">
    <source>
        <dbReference type="ARBA" id="ARBA00023163"/>
    </source>
</evidence>
<evidence type="ECO:0000256" key="14">
    <source>
        <dbReference type="SAM" id="MobiDB-lite"/>
    </source>
</evidence>
<evidence type="ECO:0000256" key="12">
    <source>
        <dbReference type="HAMAP-Rule" id="MF_00974"/>
    </source>
</evidence>
<keyword evidence="4 12" id="KW-0548">Nucleotidyltransferase</keyword>
<dbReference type="InterPro" id="IPR002694">
    <property type="entry name" value="Znf_CHC2"/>
</dbReference>
<dbReference type="HAMAP" id="MF_00974">
    <property type="entry name" value="DNA_primase_DnaG"/>
    <property type="match status" value="1"/>
</dbReference>
<keyword evidence="8 12" id="KW-0862">Zinc</keyword>
<evidence type="ECO:0000313" key="17">
    <source>
        <dbReference type="Proteomes" id="UP000681526"/>
    </source>
</evidence>
<evidence type="ECO:0000256" key="6">
    <source>
        <dbReference type="ARBA" id="ARBA00022723"/>
    </source>
</evidence>
<keyword evidence="6 12" id="KW-0479">Metal-binding</keyword>
<dbReference type="Pfam" id="PF13155">
    <property type="entry name" value="Toprim_2"/>
    <property type="match status" value="1"/>
</dbReference>
<evidence type="ECO:0000256" key="9">
    <source>
        <dbReference type="ARBA" id="ARBA00022842"/>
    </source>
</evidence>
<comment type="cofactor">
    <cofactor evidence="12 13">
        <name>Zn(2+)</name>
        <dbReference type="ChEBI" id="CHEBI:29105"/>
    </cofactor>
    <text evidence="12 13">Binds 1 zinc ion per monomer.</text>
</comment>
<dbReference type="EMBL" id="CAJRAY010000032">
    <property type="protein sequence ID" value="CAG5083561.1"/>
    <property type="molecule type" value="Genomic_DNA"/>
</dbReference>
<dbReference type="GO" id="GO:0016779">
    <property type="term" value="F:nucleotidyltransferase activity"/>
    <property type="evidence" value="ECO:0007669"/>
    <property type="project" value="UniProtKB-KW"/>
</dbReference>
<dbReference type="InterPro" id="IPR036977">
    <property type="entry name" value="DNA_primase_Znf_CHC2"/>
</dbReference>
<keyword evidence="5 12" id="KW-0235">DNA replication</keyword>
<dbReference type="Pfam" id="PF01807">
    <property type="entry name" value="Zn_ribbon_DnaG"/>
    <property type="match status" value="1"/>
</dbReference>
<keyword evidence="3 12" id="KW-0808">Transferase</keyword>
<dbReference type="NCBIfam" id="TIGR01391">
    <property type="entry name" value="dnaG"/>
    <property type="match status" value="1"/>
</dbReference>
<dbReference type="InterPro" id="IPR013264">
    <property type="entry name" value="DNAG_N"/>
</dbReference>
<comment type="domain">
    <text evidence="12">Contains an N-terminal zinc-binding domain, a central core domain that contains the primase activity, and a C-terminal DnaB-binding domain.</text>
</comment>
<dbReference type="InterPro" id="IPR037068">
    <property type="entry name" value="DNA_primase_core_N_sf"/>
</dbReference>
<evidence type="ECO:0000259" key="15">
    <source>
        <dbReference type="PROSITE" id="PS50880"/>
    </source>
</evidence>
<evidence type="ECO:0000313" key="16">
    <source>
        <dbReference type="EMBL" id="CAG5083561.1"/>
    </source>
</evidence>
<dbReference type="SUPFAM" id="SSF57783">
    <property type="entry name" value="Zinc beta-ribbon"/>
    <property type="match status" value="1"/>
</dbReference>
<dbReference type="EC" id="2.7.7.101" evidence="12"/>
<dbReference type="Gene3D" id="6.10.140.360">
    <property type="match status" value="1"/>
</dbReference>
<comment type="caution">
    <text evidence="16">The sequence shown here is derived from an EMBL/GenBank/DDBJ whole genome shotgun (WGS) entry which is preliminary data.</text>
</comment>
<keyword evidence="11 12" id="KW-0804">Transcription</keyword>
<comment type="similarity">
    <text evidence="12 13">Belongs to the DnaG primase family.</text>
</comment>
<feature type="domain" description="Toprim" evidence="15">
    <location>
        <begin position="263"/>
        <end position="346"/>
    </location>
</feature>
<proteinExistence type="inferred from homology"/>
<dbReference type="SUPFAM" id="SSF48024">
    <property type="entry name" value="N-terminal domain of DnaB helicase"/>
    <property type="match status" value="1"/>
</dbReference>
<dbReference type="Pfam" id="PF10410">
    <property type="entry name" value="DnaB_bind"/>
    <property type="match status" value="1"/>
</dbReference>
<keyword evidence="1 12" id="KW-0240">DNA-directed RNA polymerase</keyword>
<feature type="zinc finger region" description="CHC2-type" evidence="12">
    <location>
        <begin position="41"/>
        <end position="65"/>
    </location>
</feature>
<reference evidence="16 17" key="1">
    <citation type="submission" date="2021-04" db="EMBL/GenBank/DDBJ databases">
        <authorList>
            <person name="Rakotoarivonina H."/>
        </authorList>
    </citation>
    <scope>NUCLEOTIDE SEQUENCE [LARGE SCALE GENOMIC DNA]</scope>
    <source>
        <strain evidence="16 17">XE</strain>
    </source>
</reference>
<dbReference type="InterPro" id="IPR006295">
    <property type="entry name" value="DNA_primase_DnaG"/>
</dbReference>
<dbReference type="PROSITE" id="PS50880">
    <property type="entry name" value="TOPRIM"/>
    <property type="match status" value="1"/>
</dbReference>
<gene>
    <name evidence="16" type="primary">txxe 1537-dnaG</name>
    <name evidence="12" type="synonym">dnaG</name>
    <name evidence="16" type="ORF">TXXE_06980</name>
</gene>
<evidence type="ECO:0000256" key="4">
    <source>
        <dbReference type="ARBA" id="ARBA00022695"/>
    </source>
</evidence>
<evidence type="ECO:0000256" key="8">
    <source>
        <dbReference type="ARBA" id="ARBA00022833"/>
    </source>
</evidence>
<dbReference type="Gene3D" id="3.90.580.10">
    <property type="entry name" value="Zinc finger, CHC2-type domain"/>
    <property type="match status" value="1"/>
</dbReference>
<evidence type="ECO:0000256" key="3">
    <source>
        <dbReference type="ARBA" id="ARBA00022679"/>
    </source>
</evidence>
<evidence type="ECO:0000256" key="2">
    <source>
        <dbReference type="ARBA" id="ARBA00022515"/>
    </source>
</evidence>
<feature type="region of interest" description="Disordered" evidence="14">
    <location>
        <begin position="444"/>
        <end position="472"/>
    </location>
</feature>
<dbReference type="Gene3D" id="1.10.860.10">
    <property type="entry name" value="DNAb Helicase, Chain A"/>
    <property type="match status" value="1"/>
</dbReference>
<keyword evidence="17" id="KW-1185">Reference proteome</keyword>
<dbReference type="InterPro" id="IPR036185">
    <property type="entry name" value="DNA_heli_DnaB-like_N_sf"/>
</dbReference>
<dbReference type="InterPro" id="IPR030846">
    <property type="entry name" value="DnaG_bac"/>
</dbReference>
<keyword evidence="2 12" id="KW-0639">Primosome</keyword>
<comment type="function">
    <text evidence="12 13">RNA polymerase that catalyzes the synthesis of short RNA molecules used as primers for DNA polymerase during DNA replication.</text>
</comment>
<evidence type="ECO:0000256" key="7">
    <source>
        <dbReference type="ARBA" id="ARBA00022771"/>
    </source>
</evidence>
<dbReference type="InterPro" id="IPR034151">
    <property type="entry name" value="TOPRIM_DnaG_bac"/>
</dbReference>
<dbReference type="Pfam" id="PF08275">
    <property type="entry name" value="DNAG_N"/>
    <property type="match status" value="1"/>
</dbReference>
<name>A0ABN7RTY3_THEXY</name>
<dbReference type="CDD" id="cd03364">
    <property type="entry name" value="TOPRIM_DnaG_primases"/>
    <property type="match status" value="1"/>
</dbReference>
<accession>A0ABN7RTY3</accession>
<sequence length="617" mass="69730">MAGGRIPEDVIQAVLRAHDIVETVGRTVHLTKSGKYLKGLCPFHSEKTPSFTVTPEKGIFHCYGCGKSGSVIRFRMELEGYSFPEAVRIMAEEAGIPLPRGAGVPEEPTAAQLERQKLIEAHEYAAKFYHYLLQNTEHGREAKAYLKRRGMSDKLIDQFMIGYAPERGDLLTGFLDKRGYDLRLMEKGGLVASRSDGTGFFDRFRGRIMFPIRDREGRMIAFAGRILHDGQPKYLNSPDSLLFNKSRVLYNFHEARPEIRKSGRVVLFEGYMDVIRAWDAGVRNGVASMGTSFTEEHVAMLRRVADEAVICYDGDDAGQAAALKSAAMFENAGMPVKVVLLPGGLDPDEYIGKYGPESFVRDMVNQPVSAVKFKLIFLRKNHKLLEDEGRKDYVLEAVRMIAGLDSPAEREFYLKELSREFEFPLETLKQECFEIRAAAQKNRPAGDKLGNRWNNGRNETARPPVGRMPEPPGRHHIERTLLYWMMHDEEAAEYVHDKLGDAFQVEDHAAIAAYLYAYYAQGHEPDVTRFFSTLQDERLERTAASILSMETVPPCTSDNLDAFAEEVLKRQRLTALKERVEERIRAERAGDALRAAQIAIEINTLERQLRGKATRPS</sequence>
<comment type="subunit">
    <text evidence="12">Monomer. Interacts with DnaB.</text>
</comment>
<dbReference type="RefSeq" id="WP_244860475.1">
    <property type="nucleotide sequence ID" value="NZ_CAJRAY010000032.1"/>
</dbReference>
<evidence type="ECO:0000256" key="10">
    <source>
        <dbReference type="ARBA" id="ARBA00023125"/>
    </source>
</evidence>
<dbReference type="InterPro" id="IPR016136">
    <property type="entry name" value="DNA_helicase_N/primase_C"/>
</dbReference>
<evidence type="ECO:0000256" key="1">
    <source>
        <dbReference type="ARBA" id="ARBA00022478"/>
    </source>
</evidence>
<keyword evidence="7 12" id="KW-0863">Zinc-finger</keyword>
<dbReference type="Gene3D" id="3.40.1360.10">
    <property type="match status" value="1"/>
</dbReference>
<dbReference type="SMART" id="SM00493">
    <property type="entry name" value="TOPRIM"/>
    <property type="match status" value="1"/>
</dbReference>
<dbReference type="InterPro" id="IPR019475">
    <property type="entry name" value="DNA_primase_DnaB-bd"/>
</dbReference>
<dbReference type="InterPro" id="IPR006171">
    <property type="entry name" value="TOPRIM_dom"/>
</dbReference>
<dbReference type="InterPro" id="IPR050219">
    <property type="entry name" value="DnaG_primase"/>
</dbReference>
<dbReference type="SMART" id="SM00400">
    <property type="entry name" value="ZnF_CHCC"/>
    <property type="match status" value="1"/>
</dbReference>
<comment type="catalytic activity">
    <reaction evidence="12">
        <text>ssDNA + n NTP = ssDNA/pppN(pN)n-1 hybrid + (n-1) diphosphate.</text>
        <dbReference type="EC" id="2.7.7.101"/>
    </reaction>
</comment>
<dbReference type="PANTHER" id="PTHR30313:SF2">
    <property type="entry name" value="DNA PRIMASE"/>
    <property type="match status" value="1"/>
</dbReference>
<dbReference type="PANTHER" id="PTHR30313">
    <property type="entry name" value="DNA PRIMASE"/>
    <property type="match status" value="1"/>
</dbReference>
<dbReference type="Gene3D" id="3.90.980.10">
    <property type="entry name" value="DNA primase, catalytic core, N-terminal domain"/>
    <property type="match status" value="1"/>
</dbReference>
<dbReference type="Proteomes" id="UP000681526">
    <property type="component" value="Unassembled WGS sequence"/>
</dbReference>
<dbReference type="PIRSF" id="PIRSF002811">
    <property type="entry name" value="DnaG"/>
    <property type="match status" value="1"/>
</dbReference>